<accession>A0ABN2RHW6</accession>
<dbReference type="RefSeq" id="WP_344657600.1">
    <property type="nucleotide sequence ID" value="NZ_BAAAQM010000014.1"/>
</dbReference>
<keyword evidence="2" id="KW-1185">Reference proteome</keyword>
<name>A0ABN2RHW6_9ACTN</name>
<dbReference type="InterPro" id="IPR013321">
    <property type="entry name" value="Arc_rbn_hlx_hlx"/>
</dbReference>
<dbReference type="Proteomes" id="UP001499854">
    <property type="component" value="Unassembled WGS sequence"/>
</dbReference>
<sequence>MAKEKISATIESDVLADADADAAALGLNRSEYIERTLRADHLRRVLVDYKTRTVPALGIDAYADDLYKANLALATESPSGDGR</sequence>
<reference evidence="1 2" key="1">
    <citation type="journal article" date="2019" name="Int. J. Syst. Evol. Microbiol.">
        <title>The Global Catalogue of Microorganisms (GCM) 10K type strain sequencing project: providing services to taxonomists for standard genome sequencing and annotation.</title>
        <authorList>
            <consortium name="The Broad Institute Genomics Platform"/>
            <consortium name="The Broad Institute Genome Sequencing Center for Infectious Disease"/>
            <person name="Wu L."/>
            <person name="Ma J."/>
        </authorList>
    </citation>
    <scope>NUCLEOTIDE SEQUENCE [LARGE SCALE GENOMIC DNA]</scope>
    <source>
        <strain evidence="1 2">JCM 16013</strain>
    </source>
</reference>
<evidence type="ECO:0000313" key="2">
    <source>
        <dbReference type="Proteomes" id="UP001499854"/>
    </source>
</evidence>
<organism evidence="1 2">
    <name type="scientific">Catenulispora subtropica</name>
    <dbReference type="NCBI Taxonomy" id="450798"/>
    <lineage>
        <taxon>Bacteria</taxon>
        <taxon>Bacillati</taxon>
        <taxon>Actinomycetota</taxon>
        <taxon>Actinomycetes</taxon>
        <taxon>Catenulisporales</taxon>
        <taxon>Catenulisporaceae</taxon>
        <taxon>Catenulispora</taxon>
    </lineage>
</organism>
<evidence type="ECO:0008006" key="3">
    <source>
        <dbReference type="Google" id="ProtNLM"/>
    </source>
</evidence>
<evidence type="ECO:0000313" key="1">
    <source>
        <dbReference type="EMBL" id="GAA1969210.1"/>
    </source>
</evidence>
<proteinExistence type="predicted"/>
<protein>
    <recommendedName>
        <fullName evidence="3">Ribbon-helix-helix protein CopG domain-containing protein</fullName>
    </recommendedName>
</protein>
<dbReference type="Gene3D" id="1.10.1220.10">
    <property type="entry name" value="Met repressor-like"/>
    <property type="match status" value="1"/>
</dbReference>
<dbReference type="EMBL" id="BAAAQM010000014">
    <property type="protein sequence ID" value="GAA1969210.1"/>
    <property type="molecule type" value="Genomic_DNA"/>
</dbReference>
<gene>
    <name evidence="1" type="ORF">GCM10009838_29870</name>
</gene>
<comment type="caution">
    <text evidence="1">The sequence shown here is derived from an EMBL/GenBank/DDBJ whole genome shotgun (WGS) entry which is preliminary data.</text>
</comment>